<feature type="signal peptide" evidence="1">
    <location>
        <begin position="1"/>
        <end position="25"/>
    </location>
</feature>
<dbReference type="Proteomes" id="UP000218387">
    <property type="component" value="Chromosome"/>
</dbReference>
<evidence type="ECO:0000313" key="3">
    <source>
        <dbReference type="Proteomes" id="UP000218387"/>
    </source>
</evidence>
<dbReference type="EMBL" id="CP029487">
    <property type="protein sequence ID" value="QCT72679.1"/>
    <property type="molecule type" value="Genomic_DNA"/>
</dbReference>
<dbReference type="AlphaFoldDB" id="A0A4P9CAR0"/>
<dbReference type="RefSeq" id="WP_096919199.1">
    <property type="nucleotide sequence ID" value="NZ_CP029487.1"/>
</dbReference>
<reference evidence="2 3" key="1">
    <citation type="submission" date="2018-05" db="EMBL/GenBank/DDBJ databases">
        <title>Genome comparison of Eubacterium sp.</title>
        <authorList>
            <person name="Feng Y."/>
            <person name="Sanchez-Andrea I."/>
            <person name="Stams A.J.M."/>
            <person name="De Vos W.M."/>
        </authorList>
    </citation>
    <scope>NUCLEOTIDE SEQUENCE [LARGE SCALE GENOMIC DNA]</scope>
    <source>
        <strain evidence="2 3">YI</strain>
    </source>
</reference>
<sequence length="222" mass="24161">MKKKRNILIIIAIIAIVAAIGSTMAAFVASTATQKDVSAARLGIKIVQNGGQTAKDVKSLDTAEDRKAGYQYAGMPGDTVSEKVAVKSDANSKDSYIRITINRSWTDKDGKKDFKLSPKEIGIERDNDSWLVAEDPEEPEVIYCYYTKKVSGDATTENVMDRFTILKDKVQENSNAYAGYSANITFEADAVQAEAGEKAMLAEWGIIPELDAAGNLTGYTEQ</sequence>
<dbReference type="KEGG" id="emt:CPZ25_015530"/>
<feature type="chain" id="PRO_5020440051" description="Alternate signal-mediated exported protein, CPF_0494 family" evidence="1">
    <location>
        <begin position="26"/>
        <end position="222"/>
    </location>
</feature>
<accession>A0A4P9CAR0</accession>
<keyword evidence="1" id="KW-0732">Signal</keyword>
<keyword evidence="3" id="KW-1185">Reference proteome</keyword>
<evidence type="ECO:0008006" key="4">
    <source>
        <dbReference type="Google" id="ProtNLM"/>
    </source>
</evidence>
<evidence type="ECO:0000256" key="1">
    <source>
        <dbReference type="SAM" id="SignalP"/>
    </source>
</evidence>
<name>A0A4P9CAR0_EUBML</name>
<gene>
    <name evidence="2" type="ORF">CPZ25_015530</name>
</gene>
<protein>
    <recommendedName>
        <fullName evidence="4">Alternate signal-mediated exported protein, CPF_0494 family</fullName>
    </recommendedName>
</protein>
<organism evidence="2 3">
    <name type="scientific">Eubacterium maltosivorans</name>
    <dbReference type="NCBI Taxonomy" id="2041044"/>
    <lineage>
        <taxon>Bacteria</taxon>
        <taxon>Bacillati</taxon>
        <taxon>Bacillota</taxon>
        <taxon>Clostridia</taxon>
        <taxon>Eubacteriales</taxon>
        <taxon>Eubacteriaceae</taxon>
        <taxon>Eubacterium</taxon>
    </lineage>
</organism>
<evidence type="ECO:0000313" key="2">
    <source>
        <dbReference type="EMBL" id="QCT72679.1"/>
    </source>
</evidence>
<proteinExistence type="predicted"/>